<accession>A0A290QHW0</accession>
<organism evidence="2 3">
    <name type="scientific">Nibricoccus aquaticus</name>
    <dbReference type="NCBI Taxonomy" id="2576891"/>
    <lineage>
        <taxon>Bacteria</taxon>
        <taxon>Pseudomonadati</taxon>
        <taxon>Verrucomicrobiota</taxon>
        <taxon>Opitutia</taxon>
        <taxon>Opitutales</taxon>
        <taxon>Opitutaceae</taxon>
        <taxon>Nibricoccus</taxon>
    </lineage>
</organism>
<gene>
    <name evidence="2" type="ORF">CMV30_05450</name>
</gene>
<sequence length="162" mass="18360">MRAFFCSAFAFVSLILADVSSATEPYKVGDLFESFTTQDQHEKSYTLEPTVRTIVVSFTMGVGKDANRFFEKQPATFLADQQSIFLSNIYGMPSVGRFFALPKMKKYPHRILLADSEHFLDRYPKQEDMLTVFRLAPDSKITAIEFVDPEKNLPAVFPAPAK</sequence>
<reference evidence="2 3" key="1">
    <citation type="submission" date="2017-09" db="EMBL/GenBank/DDBJ databases">
        <title>Complete genome sequence of Verrucomicrobial strain HZ-65, isolated from freshwater.</title>
        <authorList>
            <person name="Choi A."/>
        </authorList>
    </citation>
    <scope>NUCLEOTIDE SEQUENCE [LARGE SCALE GENOMIC DNA]</scope>
    <source>
        <strain evidence="2 3">HZ-65</strain>
    </source>
</reference>
<evidence type="ECO:0000256" key="1">
    <source>
        <dbReference type="SAM" id="SignalP"/>
    </source>
</evidence>
<keyword evidence="1" id="KW-0732">Signal</keyword>
<evidence type="ECO:0008006" key="4">
    <source>
        <dbReference type="Google" id="ProtNLM"/>
    </source>
</evidence>
<dbReference type="EMBL" id="CP023344">
    <property type="protein sequence ID" value="ATC63442.1"/>
    <property type="molecule type" value="Genomic_DNA"/>
</dbReference>
<dbReference type="Proteomes" id="UP000217265">
    <property type="component" value="Chromosome"/>
</dbReference>
<dbReference type="RefSeq" id="WP_096055074.1">
    <property type="nucleotide sequence ID" value="NZ_CP023344.1"/>
</dbReference>
<dbReference type="OrthoDB" id="5340260at2"/>
<protein>
    <recommendedName>
        <fullName evidence="4">FAD/FMN-containing dehydrogenase</fullName>
    </recommendedName>
</protein>
<evidence type="ECO:0000313" key="3">
    <source>
        <dbReference type="Proteomes" id="UP000217265"/>
    </source>
</evidence>
<feature type="chain" id="PRO_5012922709" description="FAD/FMN-containing dehydrogenase" evidence="1">
    <location>
        <begin position="23"/>
        <end position="162"/>
    </location>
</feature>
<keyword evidence="3" id="KW-1185">Reference proteome</keyword>
<proteinExistence type="predicted"/>
<dbReference type="AlphaFoldDB" id="A0A290QHW0"/>
<name>A0A290QHW0_9BACT</name>
<dbReference type="KEGG" id="vbh:CMV30_05450"/>
<evidence type="ECO:0000313" key="2">
    <source>
        <dbReference type="EMBL" id="ATC63442.1"/>
    </source>
</evidence>
<feature type="signal peptide" evidence="1">
    <location>
        <begin position="1"/>
        <end position="22"/>
    </location>
</feature>